<organism evidence="4 5">
    <name type="scientific">Megalurothrips usitatus</name>
    <name type="common">bean blossom thrips</name>
    <dbReference type="NCBI Taxonomy" id="439358"/>
    <lineage>
        <taxon>Eukaryota</taxon>
        <taxon>Metazoa</taxon>
        <taxon>Ecdysozoa</taxon>
        <taxon>Arthropoda</taxon>
        <taxon>Hexapoda</taxon>
        <taxon>Insecta</taxon>
        <taxon>Pterygota</taxon>
        <taxon>Neoptera</taxon>
        <taxon>Paraneoptera</taxon>
        <taxon>Thysanoptera</taxon>
        <taxon>Terebrantia</taxon>
        <taxon>Thripoidea</taxon>
        <taxon>Thripidae</taxon>
        <taxon>Megalurothrips</taxon>
    </lineage>
</organism>
<dbReference type="Pfam" id="PF25396">
    <property type="entry name" value="ZNFX1"/>
    <property type="match status" value="1"/>
</dbReference>
<dbReference type="InterPro" id="IPR041679">
    <property type="entry name" value="DNA2/NAM7-like_C"/>
</dbReference>
<accession>A0AAV7X641</accession>
<dbReference type="InterPro" id="IPR047187">
    <property type="entry name" value="SF1_C_Upf1"/>
</dbReference>
<dbReference type="EMBL" id="JAPTSV010000015">
    <property type="protein sequence ID" value="KAJ1520293.1"/>
    <property type="molecule type" value="Genomic_DNA"/>
</dbReference>
<evidence type="ECO:0000313" key="4">
    <source>
        <dbReference type="EMBL" id="KAJ1520293.1"/>
    </source>
</evidence>
<comment type="caution">
    <text evidence="4">The sequence shown here is derived from an EMBL/GenBank/DDBJ whole genome shotgun (WGS) entry which is preliminary data.</text>
</comment>
<sequence>MKAVVPGAQQRKALALRLQQKWEPRETPSHILEVASVVTALQMHHTKRAELGNFLRSLCTRQFTEHLGCMLEPPQLRMFASSSFLRNCENLCSAVFQYTPQIGLEHFEKILILILQAIDNSTSPLLQYAHTSLREMYGKVVQTVYESDGVPPDSFRDMPVFPTAADFRDNHIFLRKNLVQGPYSSEEDYLDVQYRLLREDFLKPLRDTIFEIRGLTGAHIKGHDKRWNAVRMYKDVYFTATKDHRASGCLSMVFDPHRELNIEWNVSKRFMTGALLVISNDNFSTLHLARVHRRDLDYLYRGTLPVQVLGSGVAAKSLLRGSFTVGECTTFFEPYYQVLRALQNTRADSFPLARYIVRADCGREMPDYLQPPGNRVYEISLARPGSAVRLDVIGGQWPSPDEMGLNQSQHEAMVGALTQKVMLVQGPPGTGKTFLGLRVVSTLLRNPDAWRFHETGTSPILVVCYTNHALDQFLGGLLNTTDQIVRLGGRCKDDRLQGCILDARVDDLSQFARQRYGKCKREQDRAEKDLQAAQEALCALDGRTGIVSIETLLKHGVLSREQARAVFSMSIWLGEGLDGSDLSEAERMMLNKQISDSNNPYISFEETFSRIQISIDELQKLVRNGHTQFQRELEYCKSRIEFLRSRSLRTSAPRGELQNQNLLELLPEERWQLYEHWLVMLREALKNVERECDKRLSSCTDSVEEVRMMQLQEKIQDKLVVGMTTTKAAGMQKLLHALRPSIVVVEEAAEVLESHVIAALHPDVKHLLLLGDHKQLRPNHTVHELGVDFQIDISLFERLCGNGMPCKTLNVQHRMRPEIASLIQSIYPGLQNHSTVTSYPSVRGVCSNLFFVDHREREEQMHELMSHSNPHEARFVGALVTYLKLQGYEDNQITVLTAYSGQLVYLRSLVNDFPSLRNVRLCNVDNFQGEECEIIVLSLVRSNPSKTIGFLKTANRVNVALSRAKHGMLYICMFRMSSSRCGSTVSLFDIA</sequence>
<dbReference type="CDD" id="cd18808">
    <property type="entry name" value="SF1_C_Upf1"/>
    <property type="match status" value="1"/>
</dbReference>
<name>A0AAV7X641_9NEOP</name>
<dbReference type="GO" id="GO:0004386">
    <property type="term" value="F:helicase activity"/>
    <property type="evidence" value="ECO:0007669"/>
    <property type="project" value="InterPro"/>
</dbReference>
<dbReference type="InterPro" id="IPR057373">
    <property type="entry name" value="ZNFX1"/>
</dbReference>
<dbReference type="SUPFAM" id="SSF52540">
    <property type="entry name" value="P-loop containing nucleoside triphosphate hydrolases"/>
    <property type="match status" value="1"/>
</dbReference>
<dbReference type="Gene3D" id="3.40.50.300">
    <property type="entry name" value="P-loop containing nucleotide triphosphate hydrolases"/>
    <property type="match status" value="3"/>
</dbReference>
<dbReference type="AlphaFoldDB" id="A0AAV7X641"/>
<evidence type="ECO:0008006" key="6">
    <source>
        <dbReference type="Google" id="ProtNLM"/>
    </source>
</evidence>
<reference evidence="4" key="1">
    <citation type="submission" date="2022-12" db="EMBL/GenBank/DDBJ databases">
        <title>Chromosome-level genome assembly of the bean flower thrips Megalurothrips usitatus.</title>
        <authorList>
            <person name="Ma L."/>
            <person name="Liu Q."/>
            <person name="Li H."/>
            <person name="Cai W."/>
        </authorList>
    </citation>
    <scope>NUCLEOTIDE SEQUENCE</scope>
    <source>
        <strain evidence="4">Cailab_2022a</strain>
    </source>
</reference>
<dbReference type="Proteomes" id="UP001075354">
    <property type="component" value="Chromosome 15"/>
</dbReference>
<dbReference type="Pfam" id="PF13087">
    <property type="entry name" value="AAA_12"/>
    <property type="match status" value="1"/>
</dbReference>
<dbReference type="GO" id="GO:0031048">
    <property type="term" value="P:regulatory ncRNA-mediated heterochromatin formation"/>
    <property type="evidence" value="ECO:0007669"/>
    <property type="project" value="TreeGrafter"/>
</dbReference>
<dbReference type="InterPro" id="IPR045055">
    <property type="entry name" value="DNA2/NAM7-like"/>
</dbReference>
<dbReference type="Pfam" id="PF13086">
    <property type="entry name" value="AAA_11"/>
    <property type="match status" value="1"/>
</dbReference>
<feature type="domain" description="ZNFX1" evidence="3">
    <location>
        <begin position="228"/>
        <end position="309"/>
    </location>
</feature>
<evidence type="ECO:0000259" key="3">
    <source>
        <dbReference type="Pfam" id="PF25396"/>
    </source>
</evidence>
<dbReference type="PANTHER" id="PTHR10887:SF341">
    <property type="entry name" value="NFX1-TYPE ZINC FINGER-CONTAINING PROTEIN 1"/>
    <property type="match status" value="1"/>
</dbReference>
<gene>
    <name evidence="4" type="ORF">ONE63_004494</name>
</gene>
<evidence type="ECO:0000313" key="5">
    <source>
        <dbReference type="Proteomes" id="UP001075354"/>
    </source>
</evidence>
<dbReference type="InterPro" id="IPR027417">
    <property type="entry name" value="P-loop_NTPase"/>
</dbReference>
<feature type="domain" description="DNA2/NAM7 helicase helicase" evidence="1">
    <location>
        <begin position="405"/>
        <end position="778"/>
    </location>
</feature>
<feature type="domain" description="DNA2/NAM7 helicase-like C-terminal" evidence="2">
    <location>
        <begin position="792"/>
        <end position="972"/>
    </location>
</feature>
<evidence type="ECO:0000259" key="1">
    <source>
        <dbReference type="Pfam" id="PF13086"/>
    </source>
</evidence>
<proteinExistence type="predicted"/>
<dbReference type="InterPro" id="IPR041677">
    <property type="entry name" value="DNA2/NAM7_AAA_11"/>
</dbReference>
<keyword evidence="5" id="KW-1185">Reference proteome</keyword>
<evidence type="ECO:0000259" key="2">
    <source>
        <dbReference type="Pfam" id="PF13087"/>
    </source>
</evidence>
<dbReference type="PANTHER" id="PTHR10887">
    <property type="entry name" value="DNA2/NAM7 HELICASE FAMILY"/>
    <property type="match status" value="1"/>
</dbReference>
<protein>
    <recommendedName>
        <fullName evidence="6">NFX1-type zinc finger-containing protein 1-like</fullName>
    </recommendedName>
</protein>
<dbReference type="GO" id="GO:0031380">
    <property type="term" value="C:nuclear RNA-directed RNA polymerase complex"/>
    <property type="evidence" value="ECO:0007669"/>
    <property type="project" value="TreeGrafter"/>
</dbReference>